<dbReference type="SUPFAM" id="SSF53335">
    <property type="entry name" value="S-adenosyl-L-methionine-dependent methyltransferases"/>
    <property type="match status" value="1"/>
</dbReference>
<dbReference type="SMART" id="SM00363">
    <property type="entry name" value="S4"/>
    <property type="match status" value="1"/>
</dbReference>
<dbReference type="EMBL" id="UINC01031794">
    <property type="protein sequence ID" value="SVB18397.1"/>
    <property type="molecule type" value="Genomic_DNA"/>
</dbReference>
<accession>A0A382BYZ8</accession>
<keyword evidence="1" id="KW-0694">RNA-binding</keyword>
<gene>
    <name evidence="4" type="ORF">METZ01_LOCUS171251</name>
</gene>
<dbReference type="PROSITE" id="PS50889">
    <property type="entry name" value="S4"/>
    <property type="match status" value="1"/>
</dbReference>
<feature type="domain" description="RNA-binding S4" evidence="3">
    <location>
        <begin position="3"/>
        <end position="68"/>
    </location>
</feature>
<dbReference type="GO" id="GO:0003723">
    <property type="term" value="F:RNA binding"/>
    <property type="evidence" value="ECO:0007669"/>
    <property type="project" value="UniProtKB-KW"/>
</dbReference>
<dbReference type="SUPFAM" id="SSF55174">
    <property type="entry name" value="Alpha-L RNA-binding motif"/>
    <property type="match status" value="1"/>
</dbReference>
<dbReference type="CDD" id="cd02440">
    <property type="entry name" value="AdoMet_MTases"/>
    <property type="match status" value="1"/>
</dbReference>
<dbReference type="PIRSF" id="PIRSF005578">
    <property type="entry name" value="TlyA"/>
    <property type="match status" value="1"/>
</dbReference>
<organism evidence="4">
    <name type="scientific">marine metagenome</name>
    <dbReference type="NCBI Taxonomy" id="408172"/>
    <lineage>
        <taxon>unclassified sequences</taxon>
        <taxon>metagenomes</taxon>
        <taxon>ecological metagenomes</taxon>
    </lineage>
</organism>
<dbReference type="InterPro" id="IPR029063">
    <property type="entry name" value="SAM-dependent_MTases_sf"/>
</dbReference>
<proteinExistence type="inferred from homology"/>
<dbReference type="NCBIfam" id="TIGR00478">
    <property type="entry name" value="tly"/>
    <property type="match status" value="1"/>
</dbReference>
<name>A0A382BYZ8_9ZZZZ</name>
<dbReference type="Gene3D" id="3.10.290.10">
    <property type="entry name" value="RNA-binding S4 domain"/>
    <property type="match status" value="1"/>
</dbReference>
<evidence type="ECO:0000259" key="3">
    <source>
        <dbReference type="SMART" id="SM00363"/>
    </source>
</evidence>
<evidence type="ECO:0000256" key="2">
    <source>
        <dbReference type="ARBA" id="ARBA00029460"/>
    </source>
</evidence>
<dbReference type="InterPro" id="IPR004538">
    <property type="entry name" value="Hemolysin_A/TlyA"/>
</dbReference>
<sequence>MKKRVDLLLVDKNIVESRTKAKAMIMAGQISINGKKVLKSGEAYEEDVNIIITSLHPQWVSRGALKLCHAIQNFNIEIANLVCLDLGASTGGFTEVLLSKNVKKIYAVDVGSNQLHEKLKKDSRIVNLSKTNARYLNKDIIHDIIDIIVCDVSFISMKKVIQPSLQFLDEENGAVIGLIKPQFESKKNEIKRGGVIVDPAIHKRICHEYREWFTSTCNMKVQGIIPSPIKGPKGNIEFLIYAKK</sequence>
<dbReference type="InterPro" id="IPR002877">
    <property type="entry name" value="RNA_MeTrfase_FtsJ_dom"/>
</dbReference>
<dbReference type="InterPro" id="IPR047048">
    <property type="entry name" value="TlyA"/>
</dbReference>
<dbReference type="Pfam" id="PF01728">
    <property type="entry name" value="FtsJ"/>
    <property type="match status" value="1"/>
</dbReference>
<dbReference type="CDD" id="cd00165">
    <property type="entry name" value="S4"/>
    <property type="match status" value="1"/>
</dbReference>
<dbReference type="InterPro" id="IPR036986">
    <property type="entry name" value="S4_RNA-bd_sf"/>
</dbReference>
<dbReference type="Pfam" id="PF01479">
    <property type="entry name" value="S4"/>
    <property type="match status" value="1"/>
</dbReference>
<evidence type="ECO:0000313" key="4">
    <source>
        <dbReference type="EMBL" id="SVB18397.1"/>
    </source>
</evidence>
<dbReference type="InterPro" id="IPR002942">
    <property type="entry name" value="S4_RNA-bd"/>
</dbReference>
<comment type="similarity">
    <text evidence="2">Belongs to the TlyA family.</text>
</comment>
<dbReference type="GO" id="GO:0008168">
    <property type="term" value="F:methyltransferase activity"/>
    <property type="evidence" value="ECO:0007669"/>
    <property type="project" value="InterPro"/>
</dbReference>
<dbReference type="PANTHER" id="PTHR32319:SF0">
    <property type="entry name" value="BACTERIAL HEMOLYSIN-LIKE PROTEIN"/>
    <property type="match status" value="1"/>
</dbReference>
<reference evidence="4" key="1">
    <citation type="submission" date="2018-05" db="EMBL/GenBank/DDBJ databases">
        <authorList>
            <person name="Lanie J.A."/>
            <person name="Ng W.-L."/>
            <person name="Kazmierczak K.M."/>
            <person name="Andrzejewski T.M."/>
            <person name="Davidsen T.M."/>
            <person name="Wayne K.J."/>
            <person name="Tettelin H."/>
            <person name="Glass J.I."/>
            <person name="Rusch D."/>
            <person name="Podicherti R."/>
            <person name="Tsui H.-C.T."/>
            <person name="Winkler M.E."/>
        </authorList>
    </citation>
    <scope>NUCLEOTIDE SEQUENCE</scope>
</reference>
<dbReference type="PANTHER" id="PTHR32319">
    <property type="entry name" value="BACTERIAL HEMOLYSIN-LIKE PROTEIN"/>
    <property type="match status" value="1"/>
</dbReference>
<dbReference type="GO" id="GO:0032259">
    <property type="term" value="P:methylation"/>
    <property type="evidence" value="ECO:0007669"/>
    <property type="project" value="InterPro"/>
</dbReference>
<dbReference type="Gene3D" id="3.40.50.150">
    <property type="entry name" value="Vaccinia Virus protein VP39"/>
    <property type="match status" value="1"/>
</dbReference>
<protein>
    <recommendedName>
        <fullName evidence="3">RNA-binding S4 domain-containing protein</fullName>
    </recommendedName>
</protein>
<dbReference type="AlphaFoldDB" id="A0A382BYZ8"/>
<evidence type="ECO:0000256" key="1">
    <source>
        <dbReference type="ARBA" id="ARBA00022884"/>
    </source>
</evidence>